<dbReference type="Proteomes" id="UP000030140">
    <property type="component" value="Unassembled WGS sequence"/>
</dbReference>
<proteinExistence type="predicted"/>
<dbReference type="KEGG" id="ddo:I597_2159"/>
<dbReference type="InterPro" id="IPR046153">
    <property type="entry name" value="DUF6155"/>
</dbReference>
<evidence type="ECO:0000313" key="1">
    <source>
        <dbReference type="EMBL" id="KGO05718.1"/>
    </source>
</evidence>
<dbReference type="Pfam" id="PF19652">
    <property type="entry name" value="DUF6155"/>
    <property type="match status" value="1"/>
</dbReference>
<dbReference type="PATRIC" id="fig|1300343.5.peg.2177"/>
<dbReference type="OrthoDB" id="979203at2"/>
<reference evidence="1 2" key="1">
    <citation type="submission" date="2014-10" db="EMBL/GenBank/DDBJ databases">
        <title>Draft genome sequence of the proteorhodopsin-containing marine bacterium Dokdonia donghaensis.</title>
        <authorList>
            <person name="Gomez-Consarnau L."/>
            <person name="Gonzalez J.M."/>
            <person name="Riedel T."/>
            <person name="Jaenicke S."/>
            <person name="Wagner-Doebler I."/>
            <person name="Fuhrman J.A."/>
        </authorList>
    </citation>
    <scope>NUCLEOTIDE SEQUENCE [LARGE SCALE GENOMIC DNA]</scope>
    <source>
        <strain evidence="1 2">DSW-1</strain>
    </source>
</reference>
<sequence length="169" mass="19829">MSKRALKKHLTTLDNAALQEQIIELYDRIPAVKTYYDFVFNPKEDKLVEEAKVKISNEYFPTRRKRARKRRSVAQKYIKHFKTLGMNPLLLVDVMLFNIEIAQTYAQGTTPQPDAFYKSMLNSFKELVQYATYHHLLEEVGDRIERIVSLTEDERWPNAALFDEAADPE</sequence>
<comment type="caution">
    <text evidence="1">The sequence shown here is derived from an EMBL/GenBank/DDBJ whole genome shotgun (WGS) entry which is preliminary data.</text>
</comment>
<accession>A0A0A2GT82</accession>
<keyword evidence="2" id="KW-1185">Reference proteome</keyword>
<gene>
    <name evidence="1" type="ORF">NV36_01875</name>
</gene>
<name>A0A0A2GT82_9FLAO</name>
<organism evidence="1 2">
    <name type="scientific">Dokdonia donghaensis DSW-1</name>
    <dbReference type="NCBI Taxonomy" id="1300343"/>
    <lineage>
        <taxon>Bacteria</taxon>
        <taxon>Pseudomonadati</taxon>
        <taxon>Bacteroidota</taxon>
        <taxon>Flavobacteriia</taxon>
        <taxon>Flavobacteriales</taxon>
        <taxon>Flavobacteriaceae</taxon>
        <taxon>Dokdonia</taxon>
    </lineage>
</organism>
<dbReference type="RefSeq" id="WP_035324755.1">
    <property type="nucleotide sequence ID" value="NZ_CP015125.1"/>
</dbReference>
<protein>
    <submittedName>
        <fullName evidence="1">Uncharacterized protein</fullName>
    </submittedName>
</protein>
<dbReference type="EMBL" id="JSAQ01000001">
    <property type="protein sequence ID" value="KGO05718.1"/>
    <property type="molecule type" value="Genomic_DNA"/>
</dbReference>
<dbReference type="AlphaFoldDB" id="A0A0A2GT82"/>
<evidence type="ECO:0000313" key="2">
    <source>
        <dbReference type="Proteomes" id="UP000030140"/>
    </source>
</evidence>